<name>A0A2P5C119_PARAD</name>
<dbReference type="AlphaFoldDB" id="A0A2P5C119"/>
<evidence type="ECO:0000313" key="1">
    <source>
        <dbReference type="EMBL" id="PON54747.1"/>
    </source>
</evidence>
<sequence length="104" mass="11995">MGRPKNPASRYCPLCHLGQTALRSSRFSKRVYPESLVGPTPPLVDTVRFVTWPTRPPQLTDFNASDRERNPHPYKECFVPLSSRCGISQENSEFIKEKYIVWQV</sequence>
<dbReference type="EMBL" id="JXTB01000190">
    <property type="protein sequence ID" value="PON54747.1"/>
    <property type="molecule type" value="Genomic_DNA"/>
</dbReference>
<comment type="caution">
    <text evidence="1">The sequence shown here is derived from an EMBL/GenBank/DDBJ whole genome shotgun (WGS) entry which is preliminary data.</text>
</comment>
<accession>A0A2P5C119</accession>
<evidence type="ECO:0000313" key="2">
    <source>
        <dbReference type="Proteomes" id="UP000237105"/>
    </source>
</evidence>
<proteinExistence type="predicted"/>
<keyword evidence="2" id="KW-1185">Reference proteome</keyword>
<dbReference type="Proteomes" id="UP000237105">
    <property type="component" value="Unassembled WGS sequence"/>
</dbReference>
<reference evidence="2" key="1">
    <citation type="submission" date="2016-06" db="EMBL/GenBank/DDBJ databases">
        <title>Parallel loss of symbiosis genes in relatives of nitrogen-fixing non-legume Parasponia.</title>
        <authorList>
            <person name="Van Velzen R."/>
            <person name="Holmer R."/>
            <person name="Bu F."/>
            <person name="Rutten L."/>
            <person name="Van Zeijl A."/>
            <person name="Liu W."/>
            <person name="Santuari L."/>
            <person name="Cao Q."/>
            <person name="Sharma T."/>
            <person name="Shen D."/>
            <person name="Roswanjaya Y."/>
            <person name="Wardhani T."/>
            <person name="Kalhor M.S."/>
            <person name="Jansen J."/>
            <person name="Van den Hoogen J."/>
            <person name="Gungor B."/>
            <person name="Hartog M."/>
            <person name="Hontelez J."/>
            <person name="Verver J."/>
            <person name="Yang W.-C."/>
            <person name="Schijlen E."/>
            <person name="Repin R."/>
            <person name="Schilthuizen M."/>
            <person name="Schranz E."/>
            <person name="Heidstra R."/>
            <person name="Miyata K."/>
            <person name="Fedorova E."/>
            <person name="Kohlen W."/>
            <person name="Bisseling T."/>
            <person name="Smit S."/>
            <person name="Geurts R."/>
        </authorList>
    </citation>
    <scope>NUCLEOTIDE SEQUENCE [LARGE SCALE GENOMIC DNA]</scope>
    <source>
        <strain evidence="2">cv. WU1-14</strain>
    </source>
</reference>
<gene>
    <name evidence="1" type="ORF">PanWU01x14_192530</name>
</gene>
<organism evidence="1 2">
    <name type="scientific">Parasponia andersonii</name>
    <name type="common">Sponia andersonii</name>
    <dbReference type="NCBI Taxonomy" id="3476"/>
    <lineage>
        <taxon>Eukaryota</taxon>
        <taxon>Viridiplantae</taxon>
        <taxon>Streptophyta</taxon>
        <taxon>Embryophyta</taxon>
        <taxon>Tracheophyta</taxon>
        <taxon>Spermatophyta</taxon>
        <taxon>Magnoliopsida</taxon>
        <taxon>eudicotyledons</taxon>
        <taxon>Gunneridae</taxon>
        <taxon>Pentapetalae</taxon>
        <taxon>rosids</taxon>
        <taxon>fabids</taxon>
        <taxon>Rosales</taxon>
        <taxon>Cannabaceae</taxon>
        <taxon>Parasponia</taxon>
    </lineage>
</organism>
<protein>
    <submittedName>
        <fullName evidence="1">Uncharacterized protein</fullName>
    </submittedName>
</protein>